<keyword evidence="5" id="KW-1185">Reference proteome</keyword>
<dbReference type="PRINTS" id="PR00111">
    <property type="entry name" value="ABHYDROLASE"/>
</dbReference>
<protein>
    <submittedName>
        <fullName evidence="4">Non-heme chloroperoxidase</fullName>
    </submittedName>
</protein>
<dbReference type="InterPro" id="IPR000073">
    <property type="entry name" value="AB_hydrolase_1"/>
</dbReference>
<accession>A0A1T4RCP9</accession>
<dbReference type="SUPFAM" id="SSF53474">
    <property type="entry name" value="alpha/beta-Hydrolases"/>
    <property type="match status" value="1"/>
</dbReference>
<dbReference type="Gene3D" id="3.40.50.1820">
    <property type="entry name" value="alpha/beta hydrolase"/>
    <property type="match status" value="1"/>
</dbReference>
<dbReference type="FunFam" id="3.40.50.1820:FF:000205">
    <property type="entry name" value="Non-haem bromoperoxidase BPO-A2"/>
    <property type="match status" value="1"/>
</dbReference>
<dbReference type="STRING" id="1122192.SAMN02745673_02690"/>
<reference evidence="4 5" key="1">
    <citation type="submission" date="2017-02" db="EMBL/GenBank/DDBJ databases">
        <authorList>
            <person name="Peterson S.W."/>
        </authorList>
    </citation>
    <scope>NUCLEOTIDE SEQUENCE [LARGE SCALE GENOMIC DNA]</scope>
    <source>
        <strain evidence="4 5">DSM 45154</strain>
    </source>
</reference>
<dbReference type="PANTHER" id="PTHR43433">
    <property type="entry name" value="HYDROLASE, ALPHA/BETA FOLD FAMILY PROTEIN"/>
    <property type="match status" value="1"/>
</dbReference>
<dbReference type="RefSeq" id="WP_078761985.1">
    <property type="nucleotide sequence ID" value="NZ_FUWS01000006.1"/>
</dbReference>
<sequence>MAYVTTRDGNEIFYKDWGSGRPVVFIHGWPLNADAWEDQMKCVADNGYRGIAHDRRGHGRSSQPWGGYDFDTFADDLADLIGHLDLRDVTLVAHSMGGGELARYIGRHGTSRIRSAVLLAAIPPVMIKSDTNPEGTPEEVFEDIKAGILKERSQFWKDASETFFGANRPGNKVTQGNRDSFWLMAMQESIQAGVKCVDAFGFTDFTDDLKRFDVPTLVIHGDDDQVVPIAAAGAKSSKIIPDCTYKVYEGGSHGLANVPGDKEKFNRDLLEFLGR</sequence>
<dbReference type="PRINTS" id="PR00412">
    <property type="entry name" value="EPOXHYDRLASE"/>
</dbReference>
<comment type="similarity">
    <text evidence="2">Belongs to the AB hydrolase superfamily. Bacterial non-heme haloperoxidase / perhydrolase family.</text>
</comment>
<evidence type="ECO:0000313" key="4">
    <source>
        <dbReference type="EMBL" id="SKA13508.1"/>
    </source>
</evidence>
<gene>
    <name evidence="4" type="ORF">SAMN02745673_02690</name>
</gene>
<evidence type="ECO:0000259" key="3">
    <source>
        <dbReference type="Pfam" id="PF00561"/>
    </source>
</evidence>
<dbReference type="PANTHER" id="PTHR43433:SF3">
    <property type="entry name" value="NON-HEME CHLOROPEROXIDASE"/>
    <property type="match status" value="1"/>
</dbReference>
<dbReference type="InterPro" id="IPR000639">
    <property type="entry name" value="Epox_hydrolase-like"/>
</dbReference>
<dbReference type="AlphaFoldDB" id="A0A1T4RCP9"/>
<dbReference type="Pfam" id="PF00561">
    <property type="entry name" value="Abhydrolase_1"/>
    <property type="match status" value="1"/>
</dbReference>
<dbReference type="InterPro" id="IPR050471">
    <property type="entry name" value="AB_hydrolase"/>
</dbReference>
<dbReference type="Proteomes" id="UP000190637">
    <property type="component" value="Unassembled WGS sequence"/>
</dbReference>
<evidence type="ECO:0000256" key="1">
    <source>
        <dbReference type="ARBA" id="ARBA00022559"/>
    </source>
</evidence>
<dbReference type="GO" id="GO:0004601">
    <property type="term" value="F:peroxidase activity"/>
    <property type="evidence" value="ECO:0007669"/>
    <property type="project" value="UniProtKB-KW"/>
</dbReference>
<name>A0A1T4RCP9_9ACTN</name>
<feature type="domain" description="AB hydrolase-1" evidence="3">
    <location>
        <begin position="22"/>
        <end position="253"/>
    </location>
</feature>
<dbReference type="InterPro" id="IPR029058">
    <property type="entry name" value="AB_hydrolase_fold"/>
</dbReference>
<dbReference type="OrthoDB" id="9785847at2"/>
<keyword evidence="1 4" id="KW-0560">Oxidoreductase</keyword>
<evidence type="ECO:0000313" key="5">
    <source>
        <dbReference type="Proteomes" id="UP000190637"/>
    </source>
</evidence>
<dbReference type="EMBL" id="FUWS01000006">
    <property type="protein sequence ID" value="SKA13508.1"/>
    <property type="molecule type" value="Genomic_DNA"/>
</dbReference>
<evidence type="ECO:0000256" key="2">
    <source>
        <dbReference type="ARBA" id="ARBA00038128"/>
    </source>
</evidence>
<organism evidence="4 5">
    <name type="scientific">Marinactinospora thermotolerans DSM 45154</name>
    <dbReference type="NCBI Taxonomy" id="1122192"/>
    <lineage>
        <taxon>Bacteria</taxon>
        <taxon>Bacillati</taxon>
        <taxon>Actinomycetota</taxon>
        <taxon>Actinomycetes</taxon>
        <taxon>Streptosporangiales</taxon>
        <taxon>Nocardiopsidaceae</taxon>
        <taxon>Marinactinospora</taxon>
    </lineage>
</organism>
<keyword evidence="1 4" id="KW-0575">Peroxidase</keyword>
<proteinExistence type="inferred from homology"/>